<dbReference type="Proteomes" id="UP001161389">
    <property type="component" value="Unassembled WGS sequence"/>
</dbReference>
<dbReference type="InterPro" id="IPR043128">
    <property type="entry name" value="Rev_trsase/Diguanyl_cyclase"/>
</dbReference>
<evidence type="ECO:0000313" key="2">
    <source>
        <dbReference type="EMBL" id="GLQ29561.1"/>
    </source>
</evidence>
<reference evidence="2" key="2">
    <citation type="submission" date="2023-01" db="EMBL/GenBank/DDBJ databases">
        <title>Draft genome sequence of Litoribrevibacter albus strain NBRC 110071.</title>
        <authorList>
            <person name="Sun Q."/>
            <person name="Mori K."/>
        </authorList>
    </citation>
    <scope>NUCLEOTIDE SEQUENCE</scope>
    <source>
        <strain evidence="2">NBRC 110071</strain>
    </source>
</reference>
<dbReference type="NCBIfam" id="TIGR00229">
    <property type="entry name" value="sensory_box"/>
    <property type="match status" value="1"/>
</dbReference>
<dbReference type="PROSITE" id="PS50887">
    <property type="entry name" value="GGDEF"/>
    <property type="match status" value="1"/>
</dbReference>
<dbReference type="InterPro" id="IPR029787">
    <property type="entry name" value="Nucleotide_cyclase"/>
</dbReference>
<dbReference type="RefSeq" id="WP_284377358.1">
    <property type="nucleotide sequence ID" value="NZ_BSNM01000002.1"/>
</dbReference>
<evidence type="ECO:0000259" key="1">
    <source>
        <dbReference type="PROSITE" id="PS50887"/>
    </source>
</evidence>
<dbReference type="CDD" id="cd00130">
    <property type="entry name" value="PAS"/>
    <property type="match status" value="1"/>
</dbReference>
<accession>A0AA37W6M2</accession>
<protein>
    <recommendedName>
        <fullName evidence="1">GGDEF domain-containing protein</fullName>
    </recommendedName>
</protein>
<dbReference type="InterPro" id="IPR052155">
    <property type="entry name" value="Biofilm_reg_signaling"/>
</dbReference>
<dbReference type="Gene3D" id="3.30.450.20">
    <property type="entry name" value="PAS domain"/>
    <property type="match status" value="2"/>
</dbReference>
<dbReference type="NCBIfam" id="TIGR00254">
    <property type="entry name" value="GGDEF"/>
    <property type="match status" value="1"/>
</dbReference>
<dbReference type="Pfam" id="PF00990">
    <property type="entry name" value="GGDEF"/>
    <property type="match status" value="1"/>
</dbReference>
<sequence length="418" mass="48249">MKDESIPETSLRLLDQITRFFKQATYYLLIWNNRVVDISPRLLHLLDYETFEQFPDYFAKLIPKDKPKEFLVYHKLFADEEQRENYDMKLVGKYGREMTLRFRAQQIHLDHDQTVAMLIGEDVTYQQKKLEDLSDDSSLFTYNPYAIAITDAIGQISKVNPKFLQKTHFSEEDVLGCSIFELKHLDGYDPDSLLKEILNHNDFRAEFESSTKEGYRYDEDLYIIPVYKYGQLDSLLFIGDDISSKKRQLLNLEQKAYYDDLTGFYRKDVGRSLLHEVCGSGNPFGLFFIDYRDFKGINDDHGHHVGDEVLRQGANHIKDALRKEDIMIRWGGDEFIIIVPNIPHAHAMTVVANKILNSFISVEVDGQCYYPEIDVGGSFCGSGASASYAMEVIKAADANMYQAKKQRLPFCITEFGTA</sequence>
<dbReference type="EMBL" id="BSNM01000002">
    <property type="protein sequence ID" value="GLQ29561.1"/>
    <property type="molecule type" value="Genomic_DNA"/>
</dbReference>
<dbReference type="SUPFAM" id="SSF55785">
    <property type="entry name" value="PYP-like sensor domain (PAS domain)"/>
    <property type="match status" value="2"/>
</dbReference>
<comment type="caution">
    <text evidence="2">The sequence shown here is derived from an EMBL/GenBank/DDBJ whole genome shotgun (WGS) entry which is preliminary data.</text>
</comment>
<dbReference type="CDD" id="cd01949">
    <property type="entry name" value="GGDEF"/>
    <property type="match status" value="1"/>
</dbReference>
<dbReference type="Pfam" id="PF13426">
    <property type="entry name" value="PAS_9"/>
    <property type="match status" value="1"/>
</dbReference>
<dbReference type="Gene3D" id="3.30.70.270">
    <property type="match status" value="1"/>
</dbReference>
<proteinExistence type="predicted"/>
<organism evidence="2 3">
    <name type="scientific">Litoribrevibacter albus</name>
    <dbReference type="NCBI Taxonomy" id="1473156"/>
    <lineage>
        <taxon>Bacteria</taxon>
        <taxon>Pseudomonadati</taxon>
        <taxon>Pseudomonadota</taxon>
        <taxon>Gammaproteobacteria</taxon>
        <taxon>Oceanospirillales</taxon>
        <taxon>Oceanospirillaceae</taxon>
        <taxon>Litoribrevibacter</taxon>
    </lineage>
</organism>
<dbReference type="PANTHER" id="PTHR44757">
    <property type="entry name" value="DIGUANYLATE CYCLASE DGCP"/>
    <property type="match status" value="1"/>
</dbReference>
<dbReference type="SMART" id="SM00267">
    <property type="entry name" value="GGDEF"/>
    <property type="match status" value="1"/>
</dbReference>
<evidence type="ECO:0000313" key="3">
    <source>
        <dbReference type="Proteomes" id="UP001161389"/>
    </source>
</evidence>
<dbReference type="PANTHER" id="PTHR44757:SF2">
    <property type="entry name" value="BIOFILM ARCHITECTURE MAINTENANCE PROTEIN MBAA"/>
    <property type="match status" value="1"/>
</dbReference>
<feature type="domain" description="GGDEF" evidence="1">
    <location>
        <begin position="282"/>
        <end position="418"/>
    </location>
</feature>
<dbReference type="InterPro" id="IPR000014">
    <property type="entry name" value="PAS"/>
</dbReference>
<dbReference type="InterPro" id="IPR000160">
    <property type="entry name" value="GGDEF_dom"/>
</dbReference>
<gene>
    <name evidence="2" type="ORF">GCM10007876_00390</name>
</gene>
<dbReference type="SUPFAM" id="SSF55073">
    <property type="entry name" value="Nucleotide cyclase"/>
    <property type="match status" value="1"/>
</dbReference>
<reference evidence="2" key="1">
    <citation type="journal article" date="2014" name="Int. J. Syst. Evol. Microbiol.">
        <title>Complete genome sequence of Corynebacterium casei LMG S-19264T (=DSM 44701T), isolated from a smear-ripened cheese.</title>
        <authorList>
            <consortium name="US DOE Joint Genome Institute (JGI-PGF)"/>
            <person name="Walter F."/>
            <person name="Albersmeier A."/>
            <person name="Kalinowski J."/>
            <person name="Ruckert C."/>
        </authorList>
    </citation>
    <scope>NUCLEOTIDE SEQUENCE</scope>
    <source>
        <strain evidence="2">NBRC 110071</strain>
    </source>
</reference>
<name>A0AA37W6M2_9GAMM</name>
<keyword evidence="3" id="KW-1185">Reference proteome</keyword>
<dbReference type="InterPro" id="IPR035965">
    <property type="entry name" value="PAS-like_dom_sf"/>
</dbReference>
<dbReference type="AlphaFoldDB" id="A0AA37W6M2"/>